<reference evidence="1 2" key="1">
    <citation type="journal article" date="2023" name="Arcadia Sci">
        <title>De novo assembly of a long-read Amblyomma americanum tick genome.</title>
        <authorList>
            <person name="Chou S."/>
            <person name="Poskanzer K.E."/>
            <person name="Rollins M."/>
            <person name="Thuy-Boun P.S."/>
        </authorList>
    </citation>
    <scope>NUCLEOTIDE SEQUENCE [LARGE SCALE GENOMIC DNA]</scope>
    <source>
        <strain evidence="1">F_SG_1</strain>
        <tissue evidence="1">Salivary glands</tissue>
    </source>
</reference>
<protein>
    <submittedName>
        <fullName evidence="1">Uncharacterized protein</fullName>
    </submittedName>
</protein>
<gene>
    <name evidence="1" type="ORF">V5799_008955</name>
</gene>
<organism evidence="1 2">
    <name type="scientific">Amblyomma americanum</name>
    <name type="common">Lone star tick</name>
    <dbReference type="NCBI Taxonomy" id="6943"/>
    <lineage>
        <taxon>Eukaryota</taxon>
        <taxon>Metazoa</taxon>
        <taxon>Ecdysozoa</taxon>
        <taxon>Arthropoda</taxon>
        <taxon>Chelicerata</taxon>
        <taxon>Arachnida</taxon>
        <taxon>Acari</taxon>
        <taxon>Parasitiformes</taxon>
        <taxon>Ixodida</taxon>
        <taxon>Ixodoidea</taxon>
        <taxon>Ixodidae</taxon>
        <taxon>Amblyomminae</taxon>
        <taxon>Amblyomma</taxon>
    </lineage>
</organism>
<accession>A0AAQ4FBZ7</accession>
<dbReference type="AlphaFoldDB" id="A0AAQ4FBZ7"/>
<keyword evidence="2" id="KW-1185">Reference proteome</keyword>
<sequence>MTMAEIIHCASLQSTKQTRQHGCRATNHAGHRCPIPSVYCRHIVSSWFEVPVVPLERLEWFCAGPYSFLVLVIVVHPCCTVCTHNTSR</sequence>
<dbReference type="Proteomes" id="UP001321473">
    <property type="component" value="Unassembled WGS sequence"/>
</dbReference>
<proteinExistence type="predicted"/>
<dbReference type="EMBL" id="JARKHS020004359">
    <property type="protein sequence ID" value="KAK8784679.1"/>
    <property type="molecule type" value="Genomic_DNA"/>
</dbReference>
<evidence type="ECO:0000313" key="1">
    <source>
        <dbReference type="EMBL" id="KAK8784679.1"/>
    </source>
</evidence>
<evidence type="ECO:0000313" key="2">
    <source>
        <dbReference type="Proteomes" id="UP001321473"/>
    </source>
</evidence>
<name>A0AAQ4FBZ7_AMBAM</name>
<comment type="caution">
    <text evidence="1">The sequence shown here is derived from an EMBL/GenBank/DDBJ whole genome shotgun (WGS) entry which is preliminary data.</text>
</comment>